<reference evidence="6 7" key="1">
    <citation type="journal article" date="2009" name="Stand. Genomic Sci.">
        <title>Complete genome sequence of Kytococcus sedentarius type strain (541).</title>
        <authorList>
            <person name="Sims D."/>
            <person name="Brettin T."/>
            <person name="Detter J.C."/>
            <person name="Han C."/>
            <person name="Lapidus A."/>
            <person name="Copeland A."/>
            <person name="Glavina Del Rio T."/>
            <person name="Nolan M."/>
            <person name="Chen F."/>
            <person name="Lucas S."/>
            <person name="Tice H."/>
            <person name="Cheng J.F."/>
            <person name="Bruce D."/>
            <person name="Goodwin L."/>
            <person name="Pitluck S."/>
            <person name="Ovchinnikova G."/>
            <person name="Pati A."/>
            <person name="Ivanova N."/>
            <person name="Mavrommatis K."/>
            <person name="Chen A."/>
            <person name="Palaniappan K."/>
            <person name="D'haeseleer P."/>
            <person name="Chain P."/>
            <person name="Bristow J."/>
            <person name="Eisen J.A."/>
            <person name="Markowitz V."/>
            <person name="Hugenholtz P."/>
            <person name="Schneider S."/>
            <person name="Goker M."/>
            <person name="Pukall R."/>
            <person name="Kyrpides N.C."/>
            <person name="Klenk H.P."/>
        </authorList>
    </citation>
    <scope>NUCLEOTIDE SEQUENCE [LARGE SCALE GENOMIC DNA]</scope>
    <source>
        <strain evidence="7">ATCC 14392 / DSM 20547 / JCM 11482 / CCUG 33030 / NBRC 15357 / NCTC 11040 / CCM 314 / 541</strain>
    </source>
</reference>
<keyword evidence="3" id="KW-0012">Acyltransferase</keyword>
<dbReference type="HOGENOM" id="CLU_030558_1_2_11"/>
<dbReference type="PANTHER" id="PTHR42681:SF1">
    <property type="entry name" value="MALONYL-COA-ACYL CARRIER PROTEIN TRANSACYLASE, MITOCHONDRIAL"/>
    <property type="match status" value="1"/>
</dbReference>
<dbReference type="PANTHER" id="PTHR42681">
    <property type="entry name" value="MALONYL-COA-ACYL CARRIER PROTEIN TRANSACYLASE, MITOCHONDRIAL"/>
    <property type="match status" value="1"/>
</dbReference>
<dbReference type="eggNOG" id="COG0511">
    <property type="taxonomic scope" value="Bacteria"/>
</dbReference>
<dbReference type="Pfam" id="PF00698">
    <property type="entry name" value="Acyl_transf_1"/>
    <property type="match status" value="1"/>
</dbReference>
<dbReference type="CDD" id="cd06850">
    <property type="entry name" value="biotinyl_domain"/>
    <property type="match status" value="1"/>
</dbReference>
<dbReference type="Gene3D" id="3.30.70.250">
    <property type="entry name" value="Malonyl-CoA ACP transacylase, ACP-binding"/>
    <property type="match status" value="1"/>
</dbReference>
<evidence type="ECO:0000259" key="5">
    <source>
        <dbReference type="SMART" id="SM00827"/>
    </source>
</evidence>
<dbReference type="GO" id="GO:0004314">
    <property type="term" value="F:[acyl-carrier-protein] S-malonyltransferase activity"/>
    <property type="evidence" value="ECO:0007669"/>
    <property type="project" value="UniProtKB-EC"/>
</dbReference>
<evidence type="ECO:0000256" key="1">
    <source>
        <dbReference type="ARBA" id="ARBA00013258"/>
    </source>
</evidence>
<dbReference type="InterPro" id="IPR001227">
    <property type="entry name" value="Ac_transferase_dom_sf"/>
</dbReference>
<dbReference type="GO" id="GO:0005829">
    <property type="term" value="C:cytosol"/>
    <property type="evidence" value="ECO:0007669"/>
    <property type="project" value="TreeGrafter"/>
</dbReference>
<keyword evidence="2" id="KW-0808">Transferase</keyword>
<dbReference type="SMART" id="SM00827">
    <property type="entry name" value="PKS_AT"/>
    <property type="match status" value="1"/>
</dbReference>
<dbReference type="InterPro" id="IPR050858">
    <property type="entry name" value="Mal-CoA-ACP_Trans/PKS_FabD"/>
</dbReference>
<dbReference type="Gene3D" id="3.40.366.10">
    <property type="entry name" value="Malonyl-Coenzyme A Acyl Carrier Protein, domain 2"/>
    <property type="match status" value="1"/>
</dbReference>
<dbReference type="STRING" id="478801.Ksed_12030"/>
<accession>C7NH83</accession>
<evidence type="ECO:0000256" key="3">
    <source>
        <dbReference type="ARBA" id="ARBA00023315"/>
    </source>
</evidence>
<keyword evidence="7" id="KW-1185">Reference proteome</keyword>
<name>C7NH83_KYTSD</name>
<dbReference type="SUPFAM" id="SSF52151">
    <property type="entry name" value="FabD/lysophospholipase-like"/>
    <property type="match status" value="1"/>
</dbReference>
<dbReference type="AlphaFoldDB" id="C7NH83"/>
<dbReference type="GO" id="GO:0006633">
    <property type="term" value="P:fatty acid biosynthetic process"/>
    <property type="evidence" value="ECO:0007669"/>
    <property type="project" value="TreeGrafter"/>
</dbReference>
<comment type="catalytic activity">
    <reaction evidence="4">
        <text>holo-[ACP] + malonyl-CoA = malonyl-[ACP] + CoA</text>
        <dbReference type="Rhea" id="RHEA:41792"/>
        <dbReference type="Rhea" id="RHEA-COMP:9623"/>
        <dbReference type="Rhea" id="RHEA-COMP:9685"/>
        <dbReference type="ChEBI" id="CHEBI:57287"/>
        <dbReference type="ChEBI" id="CHEBI:57384"/>
        <dbReference type="ChEBI" id="CHEBI:64479"/>
        <dbReference type="ChEBI" id="CHEBI:78449"/>
        <dbReference type="EC" id="2.3.1.39"/>
    </reaction>
</comment>
<dbReference type="SUPFAM" id="SSF51230">
    <property type="entry name" value="Single hybrid motif"/>
    <property type="match status" value="1"/>
</dbReference>
<dbReference type="InterPro" id="IPR011053">
    <property type="entry name" value="Single_hybrid_motif"/>
</dbReference>
<dbReference type="Gene3D" id="2.40.50.100">
    <property type="match status" value="1"/>
</dbReference>
<evidence type="ECO:0000313" key="6">
    <source>
        <dbReference type="EMBL" id="ACV06240.1"/>
    </source>
</evidence>
<evidence type="ECO:0000313" key="7">
    <source>
        <dbReference type="Proteomes" id="UP000006666"/>
    </source>
</evidence>
<dbReference type="EMBL" id="CP001686">
    <property type="protein sequence ID" value="ACV06240.1"/>
    <property type="molecule type" value="Genomic_DNA"/>
</dbReference>
<dbReference type="Proteomes" id="UP000006666">
    <property type="component" value="Chromosome"/>
</dbReference>
<feature type="domain" description="Malonyl-CoA:ACP transacylase (MAT)" evidence="5">
    <location>
        <begin position="5"/>
        <end position="322"/>
    </location>
</feature>
<gene>
    <name evidence="6" type="ordered locus">Ksed_12030</name>
</gene>
<sequence length="396" mass="41342">MLAIVCPGQGAQSPGFLAPWLELPGFADRMAWLSACAGIDLVAHGTTSDADTIRDTAVAQPLIVGSGLVSFLALFDHPADAYRTVRVGAGHSVGEITAAVGTGVLSAEQAMVFVRARGQGMAEASARTPTSMRAVVGGDRDEVVAAIEAAGLTAANQNGANQVVAAGTVEQLEAFAAQPPARTRVIPLQVAGAFHTEHMSPAVETLAGYARAMSTHDARIDLVSNADGSVLRSGREVLTRLVTQVSRPVRWDLCMDAFADMGITGVIEIPPAGTLTGLVKKHLKGVEALALKTPDDLEAARRMIAEHGEDRSEGTDHPTWRMLVSPAKGTVDLACCDKGEGGRFAAGDQLATVRALREEVPVVATHGGQIVEWLVQDGDPVAPGQPIVRIHPSQED</sequence>
<dbReference type="eggNOG" id="COG0331">
    <property type="taxonomic scope" value="Bacteria"/>
</dbReference>
<dbReference type="KEGG" id="kse:Ksed_12030"/>
<dbReference type="InterPro" id="IPR000089">
    <property type="entry name" value="Biotin_lipoyl"/>
</dbReference>
<dbReference type="SUPFAM" id="SSF55048">
    <property type="entry name" value="Probable ACP-binding domain of malonyl-CoA ACP transacylase"/>
    <property type="match status" value="1"/>
</dbReference>
<dbReference type="InterPro" id="IPR016036">
    <property type="entry name" value="Malonyl_transacylase_ACP-bd"/>
</dbReference>
<dbReference type="RefSeq" id="WP_015779185.1">
    <property type="nucleotide sequence ID" value="NC_013169.1"/>
</dbReference>
<dbReference type="InterPro" id="IPR014043">
    <property type="entry name" value="Acyl_transferase_dom"/>
</dbReference>
<dbReference type="Pfam" id="PF00364">
    <property type="entry name" value="Biotin_lipoyl"/>
    <property type="match status" value="1"/>
</dbReference>
<dbReference type="InterPro" id="IPR016035">
    <property type="entry name" value="Acyl_Trfase/lysoPLipase"/>
</dbReference>
<protein>
    <recommendedName>
        <fullName evidence="1">[acyl-carrier-protein] S-malonyltransferase</fullName>
        <ecNumber evidence="1">2.3.1.39</ecNumber>
    </recommendedName>
</protein>
<dbReference type="EC" id="2.3.1.39" evidence="1"/>
<evidence type="ECO:0000256" key="4">
    <source>
        <dbReference type="ARBA" id="ARBA00048462"/>
    </source>
</evidence>
<proteinExistence type="predicted"/>
<organism evidence="6 7">
    <name type="scientific">Kytococcus sedentarius (strain ATCC 14392 / DSM 20547 / JCM 11482 / CCUG 33030 / NBRC 15357 / NCTC 11040 / CCM 314 / 541)</name>
    <name type="common">Micrococcus sedentarius</name>
    <dbReference type="NCBI Taxonomy" id="478801"/>
    <lineage>
        <taxon>Bacteria</taxon>
        <taxon>Bacillati</taxon>
        <taxon>Actinomycetota</taxon>
        <taxon>Actinomycetes</taxon>
        <taxon>Micrococcales</taxon>
        <taxon>Kytococcaceae</taxon>
        <taxon>Kytococcus</taxon>
    </lineage>
</organism>
<evidence type="ECO:0000256" key="2">
    <source>
        <dbReference type="ARBA" id="ARBA00022679"/>
    </source>
</evidence>